<evidence type="ECO:0000313" key="3">
    <source>
        <dbReference type="EMBL" id="KAG0587462.1"/>
    </source>
</evidence>
<dbReference type="Gene3D" id="3.40.50.1820">
    <property type="entry name" value="alpha/beta hydrolase"/>
    <property type="match status" value="1"/>
</dbReference>
<dbReference type="InterPro" id="IPR045889">
    <property type="entry name" value="MES/HNL"/>
</dbReference>
<dbReference type="Pfam" id="PF12697">
    <property type="entry name" value="Abhydrolase_6"/>
    <property type="match status" value="1"/>
</dbReference>
<dbReference type="PANTHER" id="PTHR10992:SF1032">
    <property type="entry name" value="METHYLESTERASE 17"/>
    <property type="match status" value="1"/>
</dbReference>
<evidence type="ECO:0000313" key="4">
    <source>
        <dbReference type="Proteomes" id="UP000822688"/>
    </source>
</evidence>
<dbReference type="PANTHER" id="PTHR10992">
    <property type="entry name" value="METHYLESTERASE FAMILY MEMBER"/>
    <property type="match status" value="1"/>
</dbReference>
<keyword evidence="1" id="KW-0378">Hydrolase</keyword>
<sequence length="259" mass="28803">MGVSEPRHFVLIHGGGLGAWCWYKVVDLLRKKGHKATAIDLTGCGIDHTDPNTVTSFMEYNQPLVDFFEALPANEKVVLVGHDLGGLSVTYAMEHFHQNVSVSVYLAAMMLPSGFPLTLELFELDPEVGAHIEYTFGDGVHAMPTALYVLEKMQPQVFYNMSPSEDIVLASLLSKPVPLRMLNGSCIDYTEENYGSIPKVYIKTMQDKIFAADAQEEAFLSDPECVPSEIREFDSDHCPFFSKPVELIEQLEDIASTYA</sequence>
<accession>A0A8T0IWH7</accession>
<name>A0A8T0IWH7_CERPU</name>
<reference evidence="3" key="1">
    <citation type="submission" date="2020-06" db="EMBL/GenBank/DDBJ databases">
        <title>WGS assembly of Ceratodon purpureus strain R40.</title>
        <authorList>
            <person name="Carey S.B."/>
            <person name="Jenkins J."/>
            <person name="Shu S."/>
            <person name="Lovell J.T."/>
            <person name="Sreedasyam A."/>
            <person name="Maumus F."/>
            <person name="Tiley G.P."/>
            <person name="Fernandez-Pozo N."/>
            <person name="Barry K."/>
            <person name="Chen C."/>
            <person name="Wang M."/>
            <person name="Lipzen A."/>
            <person name="Daum C."/>
            <person name="Saski C.A."/>
            <person name="Payton A.C."/>
            <person name="Mcbreen J.C."/>
            <person name="Conrad R.E."/>
            <person name="Kollar L.M."/>
            <person name="Olsson S."/>
            <person name="Huttunen S."/>
            <person name="Landis J.B."/>
            <person name="Wickett N.J."/>
            <person name="Johnson M.G."/>
            <person name="Rensing S.A."/>
            <person name="Grimwood J."/>
            <person name="Schmutz J."/>
            <person name="Mcdaniel S.F."/>
        </authorList>
    </citation>
    <scope>NUCLEOTIDE SEQUENCE</scope>
    <source>
        <strain evidence="3">R40</strain>
    </source>
</reference>
<comment type="caution">
    <text evidence="3">The sequence shown here is derived from an EMBL/GenBank/DDBJ whole genome shotgun (WGS) entry which is preliminary data.</text>
</comment>
<dbReference type="EMBL" id="CM026422">
    <property type="protein sequence ID" value="KAG0587462.1"/>
    <property type="molecule type" value="Genomic_DNA"/>
</dbReference>
<dbReference type="GO" id="GO:0009696">
    <property type="term" value="P:salicylic acid metabolic process"/>
    <property type="evidence" value="ECO:0007669"/>
    <property type="project" value="TreeGrafter"/>
</dbReference>
<keyword evidence="4" id="KW-1185">Reference proteome</keyword>
<dbReference type="InterPro" id="IPR029058">
    <property type="entry name" value="AB_hydrolase_fold"/>
</dbReference>
<feature type="domain" description="AB hydrolase-1" evidence="2">
    <location>
        <begin position="9"/>
        <end position="249"/>
    </location>
</feature>
<dbReference type="GO" id="GO:0009694">
    <property type="term" value="P:jasmonic acid metabolic process"/>
    <property type="evidence" value="ECO:0007669"/>
    <property type="project" value="TreeGrafter"/>
</dbReference>
<dbReference type="SUPFAM" id="SSF53474">
    <property type="entry name" value="alpha/beta-Hydrolases"/>
    <property type="match status" value="1"/>
</dbReference>
<dbReference type="GO" id="GO:0080032">
    <property type="term" value="F:methyl jasmonate esterase activity"/>
    <property type="evidence" value="ECO:0007669"/>
    <property type="project" value="TreeGrafter"/>
</dbReference>
<dbReference type="Proteomes" id="UP000822688">
    <property type="component" value="Chromosome 2"/>
</dbReference>
<evidence type="ECO:0000256" key="1">
    <source>
        <dbReference type="ARBA" id="ARBA00022801"/>
    </source>
</evidence>
<dbReference type="GO" id="GO:0080030">
    <property type="term" value="F:methyl indole-3-acetate esterase activity"/>
    <property type="evidence" value="ECO:0007669"/>
    <property type="project" value="TreeGrafter"/>
</dbReference>
<organism evidence="3 4">
    <name type="scientific">Ceratodon purpureus</name>
    <name type="common">Fire moss</name>
    <name type="synonym">Dicranum purpureum</name>
    <dbReference type="NCBI Taxonomy" id="3225"/>
    <lineage>
        <taxon>Eukaryota</taxon>
        <taxon>Viridiplantae</taxon>
        <taxon>Streptophyta</taxon>
        <taxon>Embryophyta</taxon>
        <taxon>Bryophyta</taxon>
        <taxon>Bryophytina</taxon>
        <taxon>Bryopsida</taxon>
        <taxon>Dicranidae</taxon>
        <taxon>Pseudoditrichales</taxon>
        <taxon>Ditrichaceae</taxon>
        <taxon>Ceratodon</taxon>
    </lineage>
</organism>
<protein>
    <recommendedName>
        <fullName evidence="2">AB hydrolase-1 domain-containing protein</fullName>
    </recommendedName>
</protein>
<dbReference type="FunFam" id="3.40.50.1820:FF:000025">
    <property type="entry name" value="putative methylesterase 11, chloroplastic"/>
    <property type="match status" value="1"/>
</dbReference>
<dbReference type="InterPro" id="IPR000073">
    <property type="entry name" value="AB_hydrolase_1"/>
</dbReference>
<dbReference type="AlphaFoldDB" id="A0A8T0IWH7"/>
<dbReference type="GO" id="GO:0080031">
    <property type="term" value="F:methyl salicylate esterase activity"/>
    <property type="evidence" value="ECO:0007669"/>
    <property type="project" value="TreeGrafter"/>
</dbReference>
<proteinExistence type="predicted"/>
<evidence type="ECO:0000259" key="2">
    <source>
        <dbReference type="Pfam" id="PF12697"/>
    </source>
</evidence>
<gene>
    <name evidence="3" type="ORF">KC19_2G165800</name>
</gene>